<dbReference type="AlphaFoldDB" id="A0A368JTX8"/>
<evidence type="ECO:0000259" key="1">
    <source>
        <dbReference type="Pfam" id="PF00534"/>
    </source>
</evidence>
<accession>A0A368JTX8</accession>
<dbReference type="SUPFAM" id="SSF53756">
    <property type="entry name" value="UDP-Glycosyltransferase/glycogen phosphorylase"/>
    <property type="match status" value="1"/>
</dbReference>
<dbReference type="OrthoDB" id="655095at2"/>
<keyword evidence="2" id="KW-0808">Transferase</keyword>
<dbReference type="InterPro" id="IPR001296">
    <property type="entry name" value="Glyco_trans_1"/>
</dbReference>
<dbReference type="CDD" id="cd03801">
    <property type="entry name" value="GT4_PimA-like"/>
    <property type="match status" value="1"/>
</dbReference>
<dbReference type="EMBL" id="QOWE01000002">
    <property type="protein sequence ID" value="RCR71130.1"/>
    <property type="molecule type" value="Genomic_DNA"/>
</dbReference>
<dbReference type="Proteomes" id="UP000253383">
    <property type="component" value="Unassembled WGS sequence"/>
</dbReference>
<dbReference type="GO" id="GO:0016757">
    <property type="term" value="F:glycosyltransferase activity"/>
    <property type="evidence" value="ECO:0007669"/>
    <property type="project" value="InterPro"/>
</dbReference>
<dbReference type="Gene3D" id="3.40.50.2000">
    <property type="entry name" value="Glycogen Phosphorylase B"/>
    <property type="match status" value="2"/>
</dbReference>
<comment type="caution">
    <text evidence="2">The sequence shown here is derived from an EMBL/GenBank/DDBJ whole genome shotgun (WGS) entry which is preliminary data.</text>
</comment>
<name>A0A368JTX8_9BACT</name>
<organism evidence="2 3">
    <name type="scientific">Larkinella punicea</name>
    <dbReference type="NCBI Taxonomy" id="2315727"/>
    <lineage>
        <taxon>Bacteria</taxon>
        <taxon>Pseudomonadati</taxon>
        <taxon>Bacteroidota</taxon>
        <taxon>Cytophagia</taxon>
        <taxon>Cytophagales</taxon>
        <taxon>Spirosomataceae</taxon>
        <taxon>Larkinella</taxon>
    </lineage>
</organism>
<dbReference type="PANTHER" id="PTHR12526:SF638">
    <property type="entry name" value="SPORE COAT PROTEIN SA"/>
    <property type="match status" value="1"/>
</dbReference>
<dbReference type="Pfam" id="PF00534">
    <property type="entry name" value="Glycos_transf_1"/>
    <property type="match status" value="1"/>
</dbReference>
<reference evidence="2 3" key="1">
    <citation type="submission" date="2018-07" db="EMBL/GenBank/DDBJ databases">
        <title>Genome analysis of Larkinella rosea.</title>
        <authorList>
            <person name="Zhou Z."/>
            <person name="Wang G."/>
        </authorList>
    </citation>
    <scope>NUCLEOTIDE SEQUENCE [LARGE SCALE GENOMIC DNA]</scope>
    <source>
        <strain evidence="3">zzj9</strain>
    </source>
</reference>
<gene>
    <name evidence="2" type="ORF">DUE52_02450</name>
</gene>
<keyword evidence="3" id="KW-1185">Reference proteome</keyword>
<proteinExistence type="predicted"/>
<dbReference type="PANTHER" id="PTHR12526">
    <property type="entry name" value="GLYCOSYLTRANSFERASE"/>
    <property type="match status" value="1"/>
</dbReference>
<evidence type="ECO:0000313" key="2">
    <source>
        <dbReference type="EMBL" id="RCR71130.1"/>
    </source>
</evidence>
<evidence type="ECO:0000313" key="3">
    <source>
        <dbReference type="Proteomes" id="UP000253383"/>
    </source>
</evidence>
<dbReference type="RefSeq" id="WP_114404360.1">
    <property type="nucleotide sequence ID" value="NZ_QOWE01000002.1"/>
</dbReference>
<feature type="domain" description="Glycosyl transferase family 1" evidence="1">
    <location>
        <begin position="185"/>
        <end position="341"/>
    </location>
</feature>
<sequence length="369" mass="41832">MKKILFFTPYGSFTGSEVVLWTYLQNYDRQQIQSALYSEQRGPLTAQLPADIPLFTSPFNRGFARKVYSKVTHAMGVKVYENNIRRLQEQYKADYWYLNTVLMFPLSKLAEQLGVKVISQIHELHSSFESIAYDEMAHSMTYSDLVIGVTQQICDLATVMGAKRTALLYPIVDLSKKNISTERVEALRKTLKIRPGAFVWTMVGTRIYRKGVDIFPFIAQALADQPCHFIWMGNSKPTGLNYLVDSQIKALNLPNMSFVDVQTDDYYNYLQLADGLVMTSREEPFGKIMTEAASLGKPLVAPNAGGAREFIVPGMGELIDYPTPDQFRKAMLTVMTNPDSYEPNLLIEKSHQFDASIQVKKWEQAILAL</sequence>
<protein>
    <submittedName>
        <fullName evidence="2">Glycosyltransferase</fullName>
    </submittedName>
</protein>